<evidence type="ECO:0000313" key="1">
    <source>
        <dbReference type="EMBL" id="KII64863.1"/>
    </source>
</evidence>
<reference evidence="1 2" key="1">
    <citation type="journal article" date="2014" name="Genome Biol. Evol.">
        <title>The genome of the myxosporean Thelohanellus kitauei shows adaptations to nutrient acquisition within its fish host.</title>
        <authorList>
            <person name="Yang Y."/>
            <person name="Xiong J."/>
            <person name="Zhou Z."/>
            <person name="Huo F."/>
            <person name="Miao W."/>
            <person name="Ran C."/>
            <person name="Liu Y."/>
            <person name="Zhang J."/>
            <person name="Feng J."/>
            <person name="Wang M."/>
            <person name="Wang M."/>
            <person name="Wang L."/>
            <person name="Yao B."/>
        </authorList>
    </citation>
    <scope>NUCLEOTIDE SEQUENCE [LARGE SCALE GENOMIC DNA]</scope>
    <source>
        <strain evidence="1">Wuqing</strain>
    </source>
</reference>
<dbReference type="AlphaFoldDB" id="A0A0C2J6R8"/>
<protein>
    <submittedName>
        <fullName evidence="1">Uncharacterized protein</fullName>
    </submittedName>
</protein>
<organism evidence="1 2">
    <name type="scientific">Thelohanellus kitauei</name>
    <name type="common">Myxosporean</name>
    <dbReference type="NCBI Taxonomy" id="669202"/>
    <lineage>
        <taxon>Eukaryota</taxon>
        <taxon>Metazoa</taxon>
        <taxon>Cnidaria</taxon>
        <taxon>Myxozoa</taxon>
        <taxon>Myxosporea</taxon>
        <taxon>Bivalvulida</taxon>
        <taxon>Platysporina</taxon>
        <taxon>Myxobolidae</taxon>
        <taxon>Thelohanellus</taxon>
    </lineage>
</organism>
<comment type="caution">
    <text evidence="1">The sequence shown here is derived from an EMBL/GenBank/DDBJ whole genome shotgun (WGS) entry which is preliminary data.</text>
</comment>
<proteinExistence type="predicted"/>
<dbReference type="EMBL" id="JWZT01004076">
    <property type="protein sequence ID" value="KII64863.1"/>
    <property type="molecule type" value="Genomic_DNA"/>
</dbReference>
<evidence type="ECO:0000313" key="2">
    <source>
        <dbReference type="Proteomes" id="UP000031668"/>
    </source>
</evidence>
<dbReference type="OrthoDB" id="10641856at2759"/>
<sequence>MWLVNSRKKVIKSLKLLLSDRADYPWSENSVSTQKERICLLGIQLLYRIADHIEFNESIRVDFLDIIINFLKNHNSVLVTQKLEFIKDIFESHFVFSNLFLIYSTQAYDSNCDFILDWENIINITNQIGNFYNNKCYAEKILFHKCIIMLLLTIDEIIIDRFEFNHQKVIDKCCKFHQHNQQPDISSNFIKKSIKNGHILNLPTFKIFALDQTINEFRHKKKYNEDADCPITQLISRKISLGISDDNGILKYNHTVLKATSKSENVLNLDSPRLKSIRKAKSCILLNYKSSSAGPLNSKKSLNNLDQKKTVVGRKIAVLPEKTSGNQPQMERNSKLKVPPKNINPQRKFVALKKLPVKTKNDKTKKEETNGHMFYKFLDELTEFIKHICSKNPSNFVKIDRKIQKFSSNFLKNLFAESSKTNIIPYFDLYAEDIYYCTVFILCLVNHVDDISTFNFEEFYDYKFYSDSSNNLINEFKRMLIKHLGQNLSSMVVFRIPEECVVLKNFLFQTATLIFPKNGTKHTSNVNEKKMVYEPIFEHISRIYLDSWDKNYEQAEANYNDTMRI</sequence>
<accession>A0A0C2J6R8</accession>
<dbReference type="Proteomes" id="UP000031668">
    <property type="component" value="Unassembled WGS sequence"/>
</dbReference>
<name>A0A0C2J6R8_THEKT</name>
<gene>
    <name evidence="1" type="ORF">RF11_09273</name>
</gene>
<keyword evidence="2" id="KW-1185">Reference proteome</keyword>